<name>A0AC60NZR7_IXOPE</name>
<accession>A0AC60NZR7</accession>
<dbReference type="Proteomes" id="UP000805193">
    <property type="component" value="Unassembled WGS sequence"/>
</dbReference>
<proteinExistence type="predicted"/>
<gene>
    <name evidence="1" type="ORF">HPB47_010233</name>
</gene>
<reference evidence="1 2" key="1">
    <citation type="journal article" date="2020" name="Cell">
        <title>Large-Scale Comparative Analyses of Tick Genomes Elucidate Their Genetic Diversity and Vector Capacities.</title>
        <authorList>
            <consortium name="Tick Genome and Microbiome Consortium (TIGMIC)"/>
            <person name="Jia N."/>
            <person name="Wang J."/>
            <person name="Shi W."/>
            <person name="Du L."/>
            <person name="Sun Y."/>
            <person name="Zhan W."/>
            <person name="Jiang J.F."/>
            <person name="Wang Q."/>
            <person name="Zhang B."/>
            <person name="Ji P."/>
            <person name="Bell-Sakyi L."/>
            <person name="Cui X.M."/>
            <person name="Yuan T.T."/>
            <person name="Jiang B.G."/>
            <person name="Yang W.F."/>
            <person name="Lam T.T."/>
            <person name="Chang Q.C."/>
            <person name="Ding S.J."/>
            <person name="Wang X.J."/>
            <person name="Zhu J.G."/>
            <person name="Ruan X.D."/>
            <person name="Zhao L."/>
            <person name="Wei J.T."/>
            <person name="Ye R.Z."/>
            <person name="Que T.C."/>
            <person name="Du C.H."/>
            <person name="Zhou Y.H."/>
            <person name="Cheng J.X."/>
            <person name="Dai P.F."/>
            <person name="Guo W.B."/>
            <person name="Han X.H."/>
            <person name="Huang E.J."/>
            <person name="Li L.F."/>
            <person name="Wei W."/>
            <person name="Gao Y.C."/>
            <person name="Liu J.Z."/>
            <person name="Shao H.Z."/>
            <person name="Wang X."/>
            <person name="Wang C.C."/>
            <person name="Yang T.C."/>
            <person name="Huo Q.B."/>
            <person name="Li W."/>
            <person name="Chen H.Y."/>
            <person name="Chen S.E."/>
            <person name="Zhou L.G."/>
            <person name="Ni X.B."/>
            <person name="Tian J.H."/>
            <person name="Sheng Y."/>
            <person name="Liu T."/>
            <person name="Pan Y.S."/>
            <person name="Xia L.Y."/>
            <person name="Li J."/>
            <person name="Zhao F."/>
            <person name="Cao W.C."/>
        </authorList>
    </citation>
    <scope>NUCLEOTIDE SEQUENCE [LARGE SCALE GENOMIC DNA]</scope>
    <source>
        <strain evidence="1">Iper-2018</strain>
    </source>
</reference>
<keyword evidence="2" id="KW-1185">Reference proteome</keyword>
<comment type="caution">
    <text evidence="1">The sequence shown here is derived from an EMBL/GenBank/DDBJ whole genome shotgun (WGS) entry which is preliminary data.</text>
</comment>
<evidence type="ECO:0000313" key="1">
    <source>
        <dbReference type="EMBL" id="KAG0412641.1"/>
    </source>
</evidence>
<protein>
    <submittedName>
        <fullName evidence="1">Uncharacterized protein</fullName>
    </submittedName>
</protein>
<sequence length="642" mass="69949">MRIDNRSLLKMLNGHNGGDASSATLSWSVGLLNGAHKYLTAETFGFKVNANGAALKKKQLWTLEPCCVPGEDQAAVRLRSHLGRYLAVDQFGNVTCEDEEAGEGSRFHITVSGDSRGQWALRNSNRGYFLGASGDQLVCVAKAPGSAELWTVHLAARPQRVCSSCGPGFVRRTVASCECQRGSPEEEAAVDPGALLRAREDQAAVRLRSHLGRYLAVDQFGNVTCEDEEAGEGSRFHITVSGDSRGQWALRNSNRGYFLGASGDQLVCVAKAPGSAELWTVHLAARPQVTIRSAGRRRFARLSSAGDEIQVDAATPWGEDTLFTLEFRDGRYALHTGNDRYLAPDGKLLETCAPECLFSLEFHSGYLALRDLNLRYLSPIGSKAVMRTRSNSVTRDELFSLEDSVPQAAFVGFNGKYVSVKQGVDVTANQDEVSDHETFQLEWDKGTGRWLVRTMQDKYWTLESSSGIQANADKGSSNCLFELCWQPDGSLTLVANNGKLVGAKKSGHLFANCEAGDPAAKFHFALVNRPVLVLRCDQGFVGRKGPSSPKLECNRASYEVVHVERGDRGVCLLKGNNGKYWGVAEDGSVSVDADDCRGFYVELREPSRLCLKTADGSYLNADKNGAFKAGAADPEQATLWEY</sequence>
<dbReference type="EMBL" id="JABSTQ010011333">
    <property type="protein sequence ID" value="KAG0412641.1"/>
    <property type="molecule type" value="Genomic_DNA"/>
</dbReference>
<organism evidence="1 2">
    <name type="scientific">Ixodes persulcatus</name>
    <name type="common">Taiga tick</name>
    <dbReference type="NCBI Taxonomy" id="34615"/>
    <lineage>
        <taxon>Eukaryota</taxon>
        <taxon>Metazoa</taxon>
        <taxon>Ecdysozoa</taxon>
        <taxon>Arthropoda</taxon>
        <taxon>Chelicerata</taxon>
        <taxon>Arachnida</taxon>
        <taxon>Acari</taxon>
        <taxon>Parasitiformes</taxon>
        <taxon>Ixodida</taxon>
        <taxon>Ixodoidea</taxon>
        <taxon>Ixodidae</taxon>
        <taxon>Ixodinae</taxon>
        <taxon>Ixodes</taxon>
    </lineage>
</organism>
<evidence type="ECO:0000313" key="2">
    <source>
        <dbReference type="Proteomes" id="UP000805193"/>
    </source>
</evidence>